<dbReference type="InterPro" id="IPR027417">
    <property type="entry name" value="P-loop_NTPase"/>
</dbReference>
<dbReference type="AlphaFoldDB" id="A0A1M6CXT4"/>
<dbReference type="SUPFAM" id="SSF52540">
    <property type="entry name" value="P-loop containing nucleoside triphosphate hydrolases"/>
    <property type="match status" value="1"/>
</dbReference>
<dbReference type="EMBL" id="FQZP01000006">
    <property type="protein sequence ID" value="SHI65770.1"/>
    <property type="molecule type" value="Genomic_DNA"/>
</dbReference>
<dbReference type="OrthoDB" id="5429664at2"/>
<proteinExistence type="predicted"/>
<evidence type="ECO:0008006" key="3">
    <source>
        <dbReference type="Google" id="ProtNLM"/>
    </source>
</evidence>
<reference evidence="1 2" key="1">
    <citation type="submission" date="2016-11" db="EMBL/GenBank/DDBJ databases">
        <authorList>
            <person name="Varghese N."/>
            <person name="Submissions S."/>
        </authorList>
    </citation>
    <scope>NUCLEOTIDE SEQUENCE [LARGE SCALE GENOMIC DNA]</scope>
    <source>
        <strain evidence="1 2">DSM 19027</strain>
    </source>
</reference>
<organism evidence="1 2">
    <name type="scientific">Thermoclostridium caenicola</name>
    <dbReference type="NCBI Taxonomy" id="659425"/>
    <lineage>
        <taxon>Bacteria</taxon>
        <taxon>Bacillati</taxon>
        <taxon>Bacillota</taxon>
        <taxon>Clostridia</taxon>
        <taxon>Eubacteriales</taxon>
        <taxon>Oscillospiraceae</taxon>
        <taxon>Thermoclostridium</taxon>
    </lineage>
</organism>
<name>A0A1M6CXT4_9FIRM</name>
<sequence>MRVVGFCGPSGTGKSHRALWVSRENGLDYIIDDGLLIHGNLVVAGKSAKKAPSKLSSIRTALFQEEDHREEVKKAIRERKPDGILILGTSDKMISRIAEVLELGEVQEWIKIEDVATPLEIEQARNTREKQGKHVIPVPAMEIKKQFSGYFLDPLQLFKRKGKAEFQKIGEKTVVRPTFSYFGKYTISDYAIYQLINHIIVSMPEMEKIARFRCNNTPDGLFVDMDVVMVFGYNLVDALKRAQNTISQELDRFAGINLTRLVINVKTLVISKSYQNA</sequence>
<dbReference type="Proteomes" id="UP000324781">
    <property type="component" value="Unassembled WGS sequence"/>
</dbReference>
<protein>
    <recommendedName>
        <fullName evidence="3">Asp23 family, cell envelope-related function</fullName>
    </recommendedName>
</protein>
<keyword evidence="2" id="KW-1185">Reference proteome</keyword>
<evidence type="ECO:0000313" key="2">
    <source>
        <dbReference type="Proteomes" id="UP000324781"/>
    </source>
</evidence>
<gene>
    <name evidence="1" type="ORF">SAMN05444373_100624</name>
</gene>
<accession>A0A1M6CXT4</accession>
<evidence type="ECO:0000313" key="1">
    <source>
        <dbReference type="EMBL" id="SHI65770.1"/>
    </source>
</evidence>